<reference evidence="2 3" key="1">
    <citation type="journal article" date="2014" name="PLoS Genet.">
        <title>Phylogenetically driven sequencing of extremely halophilic archaea reveals strategies for static and dynamic osmo-response.</title>
        <authorList>
            <person name="Becker E.A."/>
            <person name="Seitzer P.M."/>
            <person name="Tritt A."/>
            <person name="Larsen D."/>
            <person name="Krusor M."/>
            <person name="Yao A.I."/>
            <person name="Wu D."/>
            <person name="Madern D."/>
            <person name="Eisen J.A."/>
            <person name="Darling A.E."/>
            <person name="Facciotti M.T."/>
        </authorList>
    </citation>
    <scope>NUCLEOTIDE SEQUENCE [LARGE SCALE GENOMIC DNA]</scope>
    <source>
        <strain evidence="3">DSM 18796 / CECT 7217 / JCM 14584 / KCTC 4019 / B3</strain>
    </source>
</reference>
<protein>
    <recommendedName>
        <fullName evidence="1">Transcription regulator TrmB N-terminal domain-containing protein</fullName>
    </recommendedName>
</protein>
<dbReference type="Proteomes" id="UP000011645">
    <property type="component" value="Unassembled WGS sequence"/>
</dbReference>
<feature type="domain" description="Transcription regulator TrmB N-terminal" evidence="1">
    <location>
        <begin position="30"/>
        <end position="70"/>
    </location>
</feature>
<dbReference type="InterPro" id="IPR002831">
    <property type="entry name" value="Tscrpt_reg_TrmB_N"/>
</dbReference>
<evidence type="ECO:0000313" key="2">
    <source>
        <dbReference type="EMBL" id="ELY39948.1"/>
    </source>
</evidence>
<dbReference type="SUPFAM" id="SSF46785">
    <property type="entry name" value="Winged helix' DNA-binding domain"/>
    <property type="match status" value="1"/>
</dbReference>
<proteinExistence type="predicted"/>
<dbReference type="AlphaFoldDB" id="L9VUK9"/>
<organism evidence="2 3">
    <name type="scientific">Halalkalicoccus jeotgali (strain DSM 18796 / CECT 7217 / JCM 14584 / KCTC 4019 / B3)</name>
    <dbReference type="NCBI Taxonomy" id="795797"/>
    <lineage>
        <taxon>Archaea</taxon>
        <taxon>Methanobacteriati</taxon>
        <taxon>Methanobacteriota</taxon>
        <taxon>Stenosarchaea group</taxon>
        <taxon>Halobacteria</taxon>
        <taxon>Halobacteriales</taxon>
        <taxon>Halococcaceae</taxon>
        <taxon>Halalkalicoccus</taxon>
    </lineage>
</organism>
<gene>
    <name evidence="2" type="ORF">C497_04297</name>
</gene>
<dbReference type="EMBL" id="AOHV01000012">
    <property type="protein sequence ID" value="ELY39948.1"/>
    <property type="molecule type" value="Genomic_DNA"/>
</dbReference>
<evidence type="ECO:0000313" key="3">
    <source>
        <dbReference type="Proteomes" id="UP000011645"/>
    </source>
</evidence>
<sequence>MNDVNRDKKGQFESEHGATVETVFEAMEPMEPYTTGEIADMVDAPRRTVYNYLEELAGQGRVRKKKPEPRRAIWIRTI</sequence>
<keyword evidence="3" id="KW-1185">Reference proteome</keyword>
<dbReference type="Gene3D" id="1.10.10.10">
    <property type="entry name" value="Winged helix-like DNA-binding domain superfamily/Winged helix DNA-binding domain"/>
    <property type="match status" value="1"/>
</dbReference>
<dbReference type="Pfam" id="PF01978">
    <property type="entry name" value="TrmB"/>
    <property type="match status" value="1"/>
</dbReference>
<evidence type="ECO:0000259" key="1">
    <source>
        <dbReference type="Pfam" id="PF01978"/>
    </source>
</evidence>
<dbReference type="InterPro" id="IPR036390">
    <property type="entry name" value="WH_DNA-bd_sf"/>
</dbReference>
<accession>L9VUK9</accession>
<comment type="caution">
    <text evidence="2">The sequence shown here is derived from an EMBL/GenBank/DDBJ whole genome shotgun (WGS) entry which is preliminary data.</text>
</comment>
<dbReference type="InterPro" id="IPR036388">
    <property type="entry name" value="WH-like_DNA-bd_sf"/>
</dbReference>
<name>L9VUK9_HALJB</name>